<dbReference type="Proteomes" id="UP000695562">
    <property type="component" value="Unassembled WGS sequence"/>
</dbReference>
<proteinExistence type="predicted"/>
<evidence type="ECO:0000256" key="1">
    <source>
        <dbReference type="SAM" id="Phobius"/>
    </source>
</evidence>
<evidence type="ECO:0008006" key="5">
    <source>
        <dbReference type="Google" id="ProtNLM"/>
    </source>
</evidence>
<gene>
    <name evidence="3" type="ORF">CYY_009294</name>
</gene>
<keyword evidence="1" id="KW-1133">Transmembrane helix</keyword>
<comment type="caution">
    <text evidence="3">The sequence shown here is derived from an EMBL/GenBank/DDBJ whole genome shotgun (WGS) entry which is preliminary data.</text>
</comment>
<keyword evidence="2" id="KW-0732">Signal</keyword>
<feature type="chain" id="PRO_5035161040" description="Transmembrane protein" evidence="2">
    <location>
        <begin position="21"/>
        <end position="625"/>
    </location>
</feature>
<feature type="signal peptide" evidence="2">
    <location>
        <begin position="1"/>
        <end position="20"/>
    </location>
</feature>
<feature type="transmembrane region" description="Helical" evidence="1">
    <location>
        <begin position="590"/>
        <end position="613"/>
    </location>
</feature>
<evidence type="ECO:0000313" key="4">
    <source>
        <dbReference type="Proteomes" id="UP000695562"/>
    </source>
</evidence>
<keyword evidence="4" id="KW-1185">Reference proteome</keyword>
<keyword evidence="1" id="KW-0812">Transmembrane</keyword>
<organism evidence="3 4">
    <name type="scientific">Polysphondylium violaceum</name>
    <dbReference type="NCBI Taxonomy" id="133409"/>
    <lineage>
        <taxon>Eukaryota</taxon>
        <taxon>Amoebozoa</taxon>
        <taxon>Evosea</taxon>
        <taxon>Eumycetozoa</taxon>
        <taxon>Dictyostelia</taxon>
        <taxon>Dictyosteliales</taxon>
        <taxon>Dictyosteliaceae</taxon>
        <taxon>Polysphondylium</taxon>
    </lineage>
</organism>
<reference evidence="3" key="1">
    <citation type="submission" date="2020-01" db="EMBL/GenBank/DDBJ databases">
        <title>Development of genomics and gene disruption for Polysphondylium violaceum indicates a role for the polyketide synthase stlB in stalk morphogenesis.</title>
        <authorList>
            <person name="Narita B."/>
            <person name="Kawabe Y."/>
            <person name="Kin K."/>
            <person name="Saito T."/>
            <person name="Gibbs R."/>
            <person name="Kuspa A."/>
            <person name="Muzny D."/>
            <person name="Queller D."/>
            <person name="Richards S."/>
            <person name="Strassman J."/>
            <person name="Sucgang R."/>
            <person name="Worley K."/>
            <person name="Schaap P."/>
        </authorList>
    </citation>
    <scope>NUCLEOTIDE SEQUENCE</scope>
    <source>
        <strain evidence="3">QSvi11</strain>
    </source>
</reference>
<accession>A0A8J4UW67</accession>
<dbReference type="AlphaFoldDB" id="A0A8J4UW67"/>
<name>A0A8J4UW67_9MYCE</name>
<protein>
    <recommendedName>
        <fullName evidence="5">Transmembrane protein</fullName>
    </recommendedName>
</protein>
<evidence type="ECO:0000313" key="3">
    <source>
        <dbReference type="EMBL" id="KAF2069390.1"/>
    </source>
</evidence>
<dbReference type="EMBL" id="AJWJ01000673">
    <property type="protein sequence ID" value="KAF2069390.1"/>
    <property type="molecule type" value="Genomic_DNA"/>
</dbReference>
<evidence type="ECO:0000256" key="2">
    <source>
        <dbReference type="SAM" id="SignalP"/>
    </source>
</evidence>
<keyword evidence="1" id="KW-0472">Membrane</keyword>
<sequence>MKTIVSLLVCVLVFCMVANAAQFNFQPQNDCSVTPFCKFDQPENWGNANKVPGQDDDVTIDFSAAKYNTIQYVTTTSNITVKSLTILGNGNSGLPDLTSCTTFTIAQNGLVFLVTGAVKLTNAKIALASNDEKSNVGQLILSEGNFDGDDIFINFDNVNSDVLSKFNIKGESIVGLFNDVVFYNTPKFTEHTTIIGGGNHIYKAGLMVQYKATFNYTTISGNSNIDSLTVISGLVLNNNAQVFIDGGAKFSGSASFDVMGGASVIFRSSEFVYLENVNIDGGCFVNVTSPSNCTGIKGDGTLFIDSSASTNIIDSTLTQLFLAGNSSVNLINTAVNNMANSATNQGTPGDDFTIFLNLEGTVQINAANLAHTTITSIDDSSVTFTNPDQVYLAGQAGLIITGTVTVTGPGTLNAGPLGINLQDPQGKLYLNNGASVRGPVLNTRGTIYLNGNNVITGNFDNVYGTVEIDYIGSTLAVNGNMTLNPESSLFFYNNVTAASNSPVTVSGFVQLGNSTVLVEFDETAIQFNTNYNLLQSTQSTSGQFGTVNSLGNGKLLTDQSRINVDLNPQQTFTVTSLEFYTTPLKPHKMAGWKVFLIVFSILIVLGAGGFGFYKWKTNQGYIRIN</sequence>